<dbReference type="EMBL" id="JACHIP010000024">
    <property type="protein sequence ID" value="MBB5060968.1"/>
    <property type="molecule type" value="Genomic_DNA"/>
</dbReference>
<accession>A0A7W7ZJD7</accession>
<dbReference type="RefSeq" id="WP_184223590.1">
    <property type="nucleotide sequence ID" value="NZ_JACHIP010000024.1"/>
</dbReference>
<evidence type="ECO:0000313" key="2">
    <source>
        <dbReference type="Proteomes" id="UP000540989"/>
    </source>
</evidence>
<evidence type="ECO:0000313" key="1">
    <source>
        <dbReference type="EMBL" id="MBB5060968.1"/>
    </source>
</evidence>
<organism evidence="1 2">
    <name type="scientific">Granulicella aggregans</name>
    <dbReference type="NCBI Taxonomy" id="474949"/>
    <lineage>
        <taxon>Bacteria</taxon>
        <taxon>Pseudomonadati</taxon>
        <taxon>Acidobacteriota</taxon>
        <taxon>Terriglobia</taxon>
        <taxon>Terriglobales</taxon>
        <taxon>Acidobacteriaceae</taxon>
        <taxon>Granulicella</taxon>
    </lineage>
</organism>
<dbReference type="Proteomes" id="UP000540989">
    <property type="component" value="Unassembled WGS sequence"/>
</dbReference>
<dbReference type="AlphaFoldDB" id="A0A7W7ZJD7"/>
<gene>
    <name evidence="1" type="ORF">HDF16_005704</name>
</gene>
<reference evidence="1 2" key="1">
    <citation type="submission" date="2020-08" db="EMBL/GenBank/DDBJ databases">
        <title>Genomic Encyclopedia of Type Strains, Phase IV (KMG-V): Genome sequencing to study the core and pangenomes of soil and plant-associated prokaryotes.</title>
        <authorList>
            <person name="Whitman W."/>
        </authorList>
    </citation>
    <scope>NUCLEOTIDE SEQUENCE [LARGE SCALE GENOMIC DNA]</scope>
    <source>
        <strain evidence="1 2">M8UP14</strain>
    </source>
</reference>
<sequence length="170" mass="18734">MSQLLAVGVLLAALSMDIVAQNIGIPIAKAFASGQLPVVPSTLFIPKNGQATDECQRELQTFKVIASRFALPRKWRFYVVCDEASWDSYVHHIRVEKHLAPSTPVYGVTYLDAGYTIMRGPKLLRPDALTTPEHIVAHELAHIYLQSIDEISVEALAMLWLAGNNAAPIQ</sequence>
<proteinExistence type="predicted"/>
<comment type="caution">
    <text evidence="1">The sequence shown here is derived from an EMBL/GenBank/DDBJ whole genome shotgun (WGS) entry which is preliminary data.</text>
</comment>
<protein>
    <submittedName>
        <fullName evidence="1">Uncharacterized protein</fullName>
    </submittedName>
</protein>
<keyword evidence="2" id="KW-1185">Reference proteome</keyword>
<name>A0A7W7ZJD7_9BACT</name>